<dbReference type="EMBL" id="JAJJMA010085606">
    <property type="protein sequence ID" value="MCL7028976.1"/>
    <property type="molecule type" value="Genomic_DNA"/>
</dbReference>
<dbReference type="InterPro" id="IPR016024">
    <property type="entry name" value="ARM-type_fold"/>
</dbReference>
<dbReference type="InterPro" id="IPR011989">
    <property type="entry name" value="ARM-like"/>
</dbReference>
<dbReference type="Pfam" id="PF08045">
    <property type="entry name" value="CDC14"/>
    <property type="match status" value="1"/>
</dbReference>
<evidence type="ECO:0000313" key="3">
    <source>
        <dbReference type="Proteomes" id="UP001177140"/>
    </source>
</evidence>
<comment type="caution">
    <text evidence="2">The sequence shown here is derived from an EMBL/GenBank/DDBJ whole genome shotgun (WGS) entry which is preliminary data.</text>
</comment>
<dbReference type="PANTHER" id="PTHR34065">
    <property type="entry name" value="CELL DIVISION CONTROL PROTEIN 14"/>
    <property type="match status" value="1"/>
</dbReference>
<organism evidence="2 3">
    <name type="scientific">Papaver nudicaule</name>
    <name type="common">Iceland poppy</name>
    <dbReference type="NCBI Taxonomy" id="74823"/>
    <lineage>
        <taxon>Eukaryota</taxon>
        <taxon>Viridiplantae</taxon>
        <taxon>Streptophyta</taxon>
        <taxon>Embryophyta</taxon>
        <taxon>Tracheophyta</taxon>
        <taxon>Spermatophyta</taxon>
        <taxon>Magnoliopsida</taxon>
        <taxon>Ranunculales</taxon>
        <taxon>Papaveraceae</taxon>
        <taxon>Papaveroideae</taxon>
        <taxon>Papaver</taxon>
    </lineage>
</organism>
<keyword evidence="3" id="KW-1185">Reference proteome</keyword>
<dbReference type="InterPro" id="IPR012535">
    <property type="entry name" value="Cell_div_Cdc14"/>
</dbReference>
<dbReference type="AlphaFoldDB" id="A0AA41S5F2"/>
<gene>
    <name evidence="2" type="ORF">MKW94_020580</name>
</gene>
<reference evidence="2" key="1">
    <citation type="submission" date="2022-03" db="EMBL/GenBank/DDBJ databases">
        <title>A functionally conserved STORR gene fusion in Papaver species that diverged 16.8 million years ago.</title>
        <authorList>
            <person name="Catania T."/>
        </authorList>
    </citation>
    <scope>NUCLEOTIDE SEQUENCE</scope>
    <source>
        <strain evidence="2">S-191538</strain>
    </source>
</reference>
<dbReference type="PANTHER" id="PTHR34065:SF1">
    <property type="entry name" value="CELL DIVISION CONTROL PROTEIN 14"/>
    <property type="match status" value="1"/>
</dbReference>
<name>A0AA41S5F2_PAPNU</name>
<sequence length="301" mass="33582">MNLKKPLWGEGLSSSENDSSSSSSSTGVVEELVSSLNKQRMYREVTLALKTGLRDASAEFSFLRVGGLRNLLKFLQSVAESDSSINLFSHSQSLLELQVVPVLFQNSFRQPKDEPIPNLDHIFSVEPMRITSPSTDTEIALALRVLEGCCLLHRGSTALAHQFNAIKVLMSILSTRGVLERGACLDAFIAIMLDSSANQMDFEACRGIEKVTKLIKDKQADEYIRLRCGEFLLLLIGHLNSRERPPKVRVHDEIRRLLGERSASLVWAASQFGSTLDPEQRQTALHIQARRVIESLELEAY</sequence>
<dbReference type="Proteomes" id="UP001177140">
    <property type="component" value="Unassembled WGS sequence"/>
</dbReference>
<proteinExistence type="predicted"/>
<evidence type="ECO:0000256" key="1">
    <source>
        <dbReference type="SAM" id="MobiDB-lite"/>
    </source>
</evidence>
<accession>A0AA41S5F2</accession>
<dbReference type="SUPFAM" id="SSF48371">
    <property type="entry name" value="ARM repeat"/>
    <property type="match status" value="1"/>
</dbReference>
<evidence type="ECO:0000313" key="2">
    <source>
        <dbReference type="EMBL" id="MCL7028976.1"/>
    </source>
</evidence>
<feature type="compositionally biased region" description="Low complexity" evidence="1">
    <location>
        <begin position="9"/>
        <end position="26"/>
    </location>
</feature>
<dbReference type="Gene3D" id="1.25.10.10">
    <property type="entry name" value="Leucine-rich Repeat Variant"/>
    <property type="match status" value="1"/>
</dbReference>
<feature type="region of interest" description="Disordered" evidence="1">
    <location>
        <begin position="1"/>
        <end position="26"/>
    </location>
</feature>
<protein>
    <submittedName>
        <fullName evidence="2">Uncharacterized protein</fullName>
    </submittedName>
</protein>